<feature type="signal peptide" evidence="6">
    <location>
        <begin position="1"/>
        <end position="24"/>
    </location>
</feature>
<dbReference type="PANTHER" id="PTHR38776:SF1">
    <property type="entry name" value="MLTA-INTERACTING PROTEIN-RELATED"/>
    <property type="match status" value="1"/>
</dbReference>
<keyword evidence="4" id="KW-0472">Membrane</keyword>
<dbReference type="Proteomes" id="UP000664096">
    <property type="component" value="Unassembled WGS sequence"/>
</dbReference>
<name>A0A939EC96_9HYPH</name>
<evidence type="ECO:0000256" key="5">
    <source>
        <dbReference type="ARBA" id="ARBA00023237"/>
    </source>
</evidence>
<dbReference type="AlphaFoldDB" id="A0A939EC96"/>
<keyword evidence="5" id="KW-0998">Cell outer membrane</keyword>
<dbReference type="RefSeq" id="WP_207138425.1">
    <property type="nucleotide sequence ID" value="NZ_JAEKJZ010000001.1"/>
</dbReference>
<keyword evidence="3 6" id="KW-0732">Signal</keyword>
<comment type="similarity">
    <text evidence="2">Belongs to the MipA/OmpV family.</text>
</comment>
<reference evidence="7" key="1">
    <citation type="submission" date="2020-12" db="EMBL/GenBank/DDBJ databases">
        <title>Oil enriched cultivation method for isolating marine PHA-producing bacteria.</title>
        <authorList>
            <person name="Zheng W."/>
            <person name="Yu S."/>
            <person name="Huang Y."/>
        </authorList>
    </citation>
    <scope>NUCLEOTIDE SEQUENCE</scope>
    <source>
        <strain evidence="7">SY-2-12</strain>
    </source>
</reference>
<accession>A0A939EC96</accession>
<dbReference type="Pfam" id="PF06629">
    <property type="entry name" value="MipA"/>
    <property type="match status" value="1"/>
</dbReference>
<dbReference type="GO" id="GO:0009279">
    <property type="term" value="C:cell outer membrane"/>
    <property type="evidence" value="ECO:0007669"/>
    <property type="project" value="UniProtKB-SubCell"/>
</dbReference>
<evidence type="ECO:0000313" key="7">
    <source>
        <dbReference type="EMBL" id="MBN9668964.1"/>
    </source>
</evidence>
<dbReference type="EMBL" id="JAEKJZ010000001">
    <property type="protein sequence ID" value="MBN9668964.1"/>
    <property type="molecule type" value="Genomic_DNA"/>
</dbReference>
<dbReference type="InterPro" id="IPR010583">
    <property type="entry name" value="MipA"/>
</dbReference>
<evidence type="ECO:0000313" key="8">
    <source>
        <dbReference type="Proteomes" id="UP000664096"/>
    </source>
</evidence>
<comment type="caution">
    <text evidence="7">The sequence shown here is derived from an EMBL/GenBank/DDBJ whole genome shotgun (WGS) entry which is preliminary data.</text>
</comment>
<dbReference type="PANTHER" id="PTHR38776">
    <property type="entry name" value="MLTA-INTERACTING PROTEIN-RELATED"/>
    <property type="match status" value="1"/>
</dbReference>
<sequence length="264" mass="27683">MSFKCYVRTLSVASLGLSASPVAAEEDKDWHLLVGAGAFYGADYLGSSDYGFMPGLIGSFEKGPYFVKFTGTTLTANILPFENFYAGPLIGYGMGRKDVSDSVVKRLPEVDSELWVGGAAGSGYDGLLLQRDSIGARIEVAHDVMGDSGTTATFGLGYEVNLTARLAVGVDLSTTFADGSYADAYYSVTAAGSAASCLAEYDADAGFRDVSLDLTARYAVTEKWGIGGLAGGSLLVGSMADSPIVQDRGQTVSGQGGLFLWYRF</sequence>
<comment type="subcellular location">
    <subcellularLocation>
        <location evidence="1">Cell outer membrane</location>
    </subcellularLocation>
</comment>
<evidence type="ECO:0000256" key="1">
    <source>
        <dbReference type="ARBA" id="ARBA00004442"/>
    </source>
</evidence>
<protein>
    <submittedName>
        <fullName evidence="7">MipA/OmpV family protein</fullName>
    </submittedName>
</protein>
<proteinExistence type="inferred from homology"/>
<organism evidence="7 8">
    <name type="scientific">Roseibium aggregatum</name>
    <dbReference type="NCBI Taxonomy" id="187304"/>
    <lineage>
        <taxon>Bacteria</taxon>
        <taxon>Pseudomonadati</taxon>
        <taxon>Pseudomonadota</taxon>
        <taxon>Alphaproteobacteria</taxon>
        <taxon>Hyphomicrobiales</taxon>
        <taxon>Stappiaceae</taxon>
        <taxon>Roseibium</taxon>
    </lineage>
</organism>
<evidence type="ECO:0000256" key="2">
    <source>
        <dbReference type="ARBA" id="ARBA00005722"/>
    </source>
</evidence>
<evidence type="ECO:0000256" key="3">
    <source>
        <dbReference type="ARBA" id="ARBA00022729"/>
    </source>
</evidence>
<evidence type="ECO:0000256" key="4">
    <source>
        <dbReference type="ARBA" id="ARBA00023136"/>
    </source>
</evidence>
<feature type="chain" id="PRO_5038003406" evidence="6">
    <location>
        <begin position="25"/>
        <end position="264"/>
    </location>
</feature>
<gene>
    <name evidence="7" type="ORF">JF539_01360</name>
</gene>
<evidence type="ECO:0000256" key="6">
    <source>
        <dbReference type="SAM" id="SignalP"/>
    </source>
</evidence>